<gene>
    <name evidence="4" type="ORF">SCARUB_05168</name>
</gene>
<reference evidence="4 5" key="1">
    <citation type="submission" date="2016-07" db="EMBL/GenBank/DDBJ databases">
        <title>Draft genome of Scalindua rubra, obtained from a brine-seawater interface in the Red Sea, sheds light on salt adaptation in anammox bacteria.</title>
        <authorList>
            <person name="Speth D.R."/>
            <person name="Lagkouvardos I."/>
            <person name="Wang Y."/>
            <person name="Qian P.-Y."/>
            <person name="Dutilh B.E."/>
            <person name="Jetten M.S."/>
        </authorList>
    </citation>
    <scope>NUCLEOTIDE SEQUENCE [LARGE SCALE GENOMIC DNA]</scope>
    <source>
        <strain evidence="4">BSI-1</strain>
    </source>
</reference>
<dbReference type="Pfam" id="PF01548">
    <property type="entry name" value="DEDD_Tnp_IS110"/>
    <property type="match status" value="1"/>
</dbReference>
<comment type="caution">
    <text evidence="4">The sequence shown here is derived from an EMBL/GenBank/DDBJ whole genome shotgun (WGS) entry which is preliminary data.</text>
</comment>
<dbReference type="PATRIC" id="fig|1872076.5.peg.6221"/>
<evidence type="ECO:0000313" key="5">
    <source>
        <dbReference type="Proteomes" id="UP000094056"/>
    </source>
</evidence>
<protein>
    <submittedName>
        <fullName evidence="4">Putative transposase</fullName>
    </submittedName>
</protein>
<dbReference type="PANTHER" id="PTHR33055">
    <property type="entry name" value="TRANSPOSASE FOR INSERTION SEQUENCE ELEMENT IS1111A"/>
    <property type="match status" value="1"/>
</dbReference>
<keyword evidence="1" id="KW-0175">Coiled coil</keyword>
<evidence type="ECO:0000256" key="1">
    <source>
        <dbReference type="SAM" id="Coils"/>
    </source>
</evidence>
<accession>A0A1E3X2E4</accession>
<dbReference type="Pfam" id="PF02371">
    <property type="entry name" value="Transposase_20"/>
    <property type="match status" value="1"/>
</dbReference>
<dbReference type="InterPro" id="IPR047650">
    <property type="entry name" value="Transpos_IS110"/>
</dbReference>
<dbReference type="NCBIfam" id="NF033542">
    <property type="entry name" value="transpos_IS110"/>
    <property type="match status" value="1"/>
</dbReference>
<dbReference type="GO" id="GO:0003677">
    <property type="term" value="F:DNA binding"/>
    <property type="evidence" value="ECO:0007669"/>
    <property type="project" value="InterPro"/>
</dbReference>
<dbReference type="EMBL" id="MAYW01000394">
    <property type="protein sequence ID" value="ODS29729.1"/>
    <property type="molecule type" value="Genomic_DNA"/>
</dbReference>
<proteinExistence type="predicted"/>
<feature type="domain" description="Transposase IS116/IS110/IS902 C-terminal" evidence="3">
    <location>
        <begin position="219"/>
        <end position="291"/>
    </location>
</feature>
<feature type="domain" description="Transposase IS110-like N-terminal" evidence="2">
    <location>
        <begin position="64"/>
        <end position="148"/>
    </location>
</feature>
<dbReference type="AlphaFoldDB" id="A0A1E3X2E4"/>
<evidence type="ECO:0000259" key="2">
    <source>
        <dbReference type="Pfam" id="PF01548"/>
    </source>
</evidence>
<dbReference type="PANTHER" id="PTHR33055:SF13">
    <property type="entry name" value="TRANSPOSASE"/>
    <property type="match status" value="1"/>
</dbReference>
<organism evidence="4 5">
    <name type="scientific">Candidatus Scalindua rubra</name>
    <dbReference type="NCBI Taxonomy" id="1872076"/>
    <lineage>
        <taxon>Bacteria</taxon>
        <taxon>Pseudomonadati</taxon>
        <taxon>Planctomycetota</taxon>
        <taxon>Candidatus Brocadiia</taxon>
        <taxon>Candidatus Brocadiales</taxon>
        <taxon>Candidatus Scalinduaceae</taxon>
        <taxon>Candidatus Scalindua</taxon>
    </lineage>
</organism>
<feature type="coiled-coil region" evidence="1">
    <location>
        <begin position="182"/>
        <end position="209"/>
    </location>
</feature>
<evidence type="ECO:0000313" key="4">
    <source>
        <dbReference type="EMBL" id="ODS29729.1"/>
    </source>
</evidence>
<sequence length="351" mass="40465">MELISFDSHKRYTLALVEGVEGSHKKQKRIVHERGKIKEFLGSCKKGSPVAIETIGNWYWILDEIEEAEMVPRLVHAYKAKVMMGMINKTDKLDVMGLNRLQRTGTLPTVWIPPKEIRDKRELTRGRMVFSSQRTRTKNRIHSTLAKYGINITEVSDLFGKKGMELLKEQIKQLPPQTTFTTKQLLEELEAVQGHISRIEKRMEKLFEETREIKLLKDTLPGVGFILSVVILLEVGDITRFPSPEHFASYAGTTPRVKSSGDKTRYGRLRPDVNRYLKWAFSEAANSIALNHMCKPERHVSKLYRRILKRKGNQKAKGAVARHLAEACYWMLKKRESYQDPAFRTISSRKG</sequence>
<dbReference type="Proteomes" id="UP000094056">
    <property type="component" value="Unassembled WGS sequence"/>
</dbReference>
<dbReference type="InterPro" id="IPR003346">
    <property type="entry name" value="Transposase_20"/>
</dbReference>
<dbReference type="GO" id="GO:0004803">
    <property type="term" value="F:transposase activity"/>
    <property type="evidence" value="ECO:0007669"/>
    <property type="project" value="InterPro"/>
</dbReference>
<dbReference type="GO" id="GO:0006313">
    <property type="term" value="P:DNA transposition"/>
    <property type="evidence" value="ECO:0007669"/>
    <property type="project" value="InterPro"/>
</dbReference>
<dbReference type="InterPro" id="IPR002525">
    <property type="entry name" value="Transp_IS110-like_N"/>
</dbReference>
<evidence type="ECO:0000259" key="3">
    <source>
        <dbReference type="Pfam" id="PF02371"/>
    </source>
</evidence>
<name>A0A1E3X2E4_9BACT</name>